<dbReference type="AlphaFoldDB" id="A0AA37MYH3"/>
<gene>
    <name evidence="1" type="ORF">JCM17207_17110</name>
</gene>
<accession>A0AA37MYH3</accession>
<evidence type="ECO:0000313" key="1">
    <source>
        <dbReference type="EMBL" id="GJN65086.1"/>
    </source>
</evidence>
<comment type="caution">
    <text evidence="1">The sequence shown here is derived from an EMBL/GenBank/DDBJ whole genome shotgun (WGS) entry which is preliminary data.</text>
</comment>
<keyword evidence="2" id="KW-1185">Reference proteome</keyword>
<name>A0AA37MYH3_9FIRM</name>
<dbReference type="Proteomes" id="UP001055185">
    <property type="component" value="Unassembled WGS sequence"/>
</dbReference>
<reference evidence="1" key="1">
    <citation type="journal article" date="2022" name="Int. J. Syst. Evol. Microbiol.">
        <title>Genome-based, phenotypic and chemotaxonomic classification of Faecalibacterium strains: proposal of three novel species Faecalibacterium duncaniae sp. nov., Faecalibacterium hattorii sp. nov. and Faecalibacterium gallinarum sp. nov. .</title>
        <authorList>
            <person name="Sakamoto M."/>
            <person name="Sakurai N."/>
            <person name="Tanno H."/>
            <person name="Iino T."/>
            <person name="Ohkuma M."/>
            <person name="Endo A."/>
        </authorList>
    </citation>
    <scope>NUCLEOTIDE SEQUENCE</scope>
    <source>
        <strain evidence="1">JCM 17207</strain>
    </source>
</reference>
<organism evidence="1 2">
    <name type="scientific">Faecalibacterium gallinarum</name>
    <dbReference type="NCBI Taxonomy" id="2903556"/>
    <lineage>
        <taxon>Bacteria</taxon>
        <taxon>Bacillati</taxon>
        <taxon>Bacillota</taxon>
        <taxon>Clostridia</taxon>
        <taxon>Eubacteriales</taxon>
        <taxon>Oscillospiraceae</taxon>
        <taxon>Faecalibacterium</taxon>
    </lineage>
</organism>
<dbReference type="EMBL" id="BQKV01000059">
    <property type="protein sequence ID" value="GJN65086.1"/>
    <property type="molecule type" value="Genomic_DNA"/>
</dbReference>
<proteinExistence type="predicted"/>
<sequence length="116" mass="13524">MTLEEMFCDLYDKYGKDFNWYLLPLTQADGAFVVELNKEIGQGHFLSGKKIRAVAKCDSNDDVLYVVRSGIGRDIYYMFHLTYSAHNADGFPRYVEFTDLFAVKEFIERSYIEDCM</sequence>
<protein>
    <submittedName>
        <fullName evidence="1">Uncharacterized protein</fullName>
    </submittedName>
</protein>
<evidence type="ECO:0000313" key="2">
    <source>
        <dbReference type="Proteomes" id="UP001055185"/>
    </source>
</evidence>
<dbReference type="RefSeq" id="WP_071432728.1">
    <property type="nucleotide sequence ID" value="NZ_BQKV01000059.1"/>
</dbReference>